<feature type="domain" description="RING-type" evidence="5">
    <location>
        <begin position="393"/>
        <end position="434"/>
    </location>
</feature>
<evidence type="ECO:0000313" key="6">
    <source>
        <dbReference type="EMBL" id="TBT97804.1"/>
    </source>
</evidence>
<accession>A0A4Q9KTC3</accession>
<dbReference type="Proteomes" id="UP000292362">
    <property type="component" value="Unassembled WGS sequence"/>
</dbReference>
<dbReference type="VEuPathDB" id="MicrosporidiaDB:CWI37_2064p0010"/>
<name>A0A4Q9KTC3_9MICR</name>
<keyword evidence="1" id="KW-0479">Metal-binding</keyword>
<evidence type="ECO:0000259" key="5">
    <source>
        <dbReference type="PROSITE" id="PS50089"/>
    </source>
</evidence>
<dbReference type="InterPro" id="IPR001841">
    <property type="entry name" value="Znf_RING"/>
</dbReference>
<sequence>MALFLNNIFLTLSFLSMKIEIPLIDIFGNYNGKILGTIFSFRSGISNEMSRSNIDTNENTMWIVLINSAQYQPQDVLNKFLISNISAIIITDTRNHVDVVMEYRRYKSNVPVFFMEYPYFRLITNFLQRNINFKRNQSLGRNKKLNDHTILNKVLSTTTMPNRREKLDYNAKEHNKGNKKILNPNSVEINSQIFFEKSEPYSFIDFKAGEKIFKPEKKKLEGTKITTQENDYLNLSNKNNDFRKFNNLYFTKNQDIDILKGIHKNSFIERENKKYRNTCDTVAANTLIRANDFVLAENKVNLNNNDTRISRQPEMIFETAIENKHDFNPTPFFVQLFLQIPPVLTILILVLLWRTFSVPEDQSMDIQYIETLPLITYKHENSKNMAFNDNTICCICLEPYIQGDQIRCLYCHHIFHKICVDPWLCRTCICPICRKSIFLTESDPFFL</sequence>
<evidence type="ECO:0000256" key="1">
    <source>
        <dbReference type="ARBA" id="ARBA00022723"/>
    </source>
</evidence>
<dbReference type="Pfam" id="PF13639">
    <property type="entry name" value="zf-RING_2"/>
    <property type="match status" value="1"/>
</dbReference>
<dbReference type="PANTHER" id="PTHR45931:SF3">
    <property type="entry name" value="RING ZINC FINGER-CONTAINING PROTEIN"/>
    <property type="match status" value="1"/>
</dbReference>
<dbReference type="Gene3D" id="3.30.40.10">
    <property type="entry name" value="Zinc/RING finger domain, C3HC4 (zinc finger)"/>
    <property type="match status" value="1"/>
</dbReference>
<dbReference type="SUPFAM" id="SSF57850">
    <property type="entry name" value="RING/U-box"/>
    <property type="match status" value="1"/>
</dbReference>
<comment type="caution">
    <text evidence="6">The sequence shown here is derived from an EMBL/GenBank/DDBJ whole genome shotgun (WGS) entry which is preliminary data.</text>
</comment>
<gene>
    <name evidence="6" type="ORF">CWI37_2064p0010</name>
</gene>
<reference evidence="6 7" key="1">
    <citation type="submission" date="2017-12" db="EMBL/GenBank/DDBJ databases">
        <authorList>
            <person name="Pombert J.-F."/>
            <person name="Haag K.L."/>
            <person name="Ebert D."/>
        </authorList>
    </citation>
    <scope>NUCLEOTIDE SEQUENCE [LARGE SCALE GENOMIC DNA]</scope>
    <source>
        <strain evidence="6">FI-OER-3-3</strain>
    </source>
</reference>
<evidence type="ECO:0000313" key="7">
    <source>
        <dbReference type="Proteomes" id="UP000292362"/>
    </source>
</evidence>
<dbReference type="GO" id="GO:0006511">
    <property type="term" value="P:ubiquitin-dependent protein catabolic process"/>
    <property type="evidence" value="ECO:0007669"/>
    <property type="project" value="TreeGrafter"/>
</dbReference>
<proteinExistence type="predicted"/>
<dbReference type="EMBL" id="PITJ01002064">
    <property type="protein sequence ID" value="TBT97804.1"/>
    <property type="molecule type" value="Genomic_DNA"/>
</dbReference>
<dbReference type="InterPro" id="IPR013083">
    <property type="entry name" value="Znf_RING/FYVE/PHD"/>
</dbReference>
<dbReference type="AlphaFoldDB" id="A0A4Q9KTC3"/>
<organism evidence="6 7">
    <name type="scientific">Hamiltosporidium tvaerminnensis</name>
    <dbReference type="NCBI Taxonomy" id="1176355"/>
    <lineage>
        <taxon>Eukaryota</taxon>
        <taxon>Fungi</taxon>
        <taxon>Fungi incertae sedis</taxon>
        <taxon>Microsporidia</taxon>
        <taxon>Dubosqiidae</taxon>
        <taxon>Hamiltosporidium</taxon>
    </lineage>
</organism>
<dbReference type="PROSITE" id="PS50089">
    <property type="entry name" value="ZF_RING_2"/>
    <property type="match status" value="1"/>
</dbReference>
<evidence type="ECO:0000256" key="2">
    <source>
        <dbReference type="ARBA" id="ARBA00022771"/>
    </source>
</evidence>
<evidence type="ECO:0000256" key="4">
    <source>
        <dbReference type="PROSITE-ProRule" id="PRU00175"/>
    </source>
</evidence>
<dbReference type="GO" id="GO:0005634">
    <property type="term" value="C:nucleus"/>
    <property type="evidence" value="ECO:0007669"/>
    <property type="project" value="TreeGrafter"/>
</dbReference>
<dbReference type="InterPro" id="IPR051834">
    <property type="entry name" value="RING_finger_E3_ligase"/>
</dbReference>
<keyword evidence="3" id="KW-0862">Zinc</keyword>
<keyword evidence="2 4" id="KW-0863">Zinc-finger</keyword>
<evidence type="ECO:0000256" key="3">
    <source>
        <dbReference type="ARBA" id="ARBA00022833"/>
    </source>
</evidence>
<dbReference type="GO" id="GO:0061630">
    <property type="term" value="F:ubiquitin protein ligase activity"/>
    <property type="evidence" value="ECO:0007669"/>
    <property type="project" value="TreeGrafter"/>
</dbReference>
<dbReference type="PANTHER" id="PTHR45931">
    <property type="entry name" value="SI:CH211-59O9.10"/>
    <property type="match status" value="1"/>
</dbReference>
<protein>
    <recommendedName>
        <fullName evidence="5">RING-type domain-containing protein</fullName>
    </recommendedName>
</protein>
<dbReference type="GO" id="GO:0008270">
    <property type="term" value="F:zinc ion binding"/>
    <property type="evidence" value="ECO:0007669"/>
    <property type="project" value="UniProtKB-KW"/>
</dbReference>